<reference evidence="8" key="1">
    <citation type="submission" date="2018-05" db="EMBL/GenBank/DDBJ databases">
        <title>Zavarzinia sp. HR-AS.</title>
        <authorList>
            <person name="Lee Y."/>
            <person name="Jeon C.O."/>
        </authorList>
    </citation>
    <scope>NUCLEOTIDE SEQUENCE [LARGE SCALE GENOMIC DNA]</scope>
    <source>
        <strain evidence="8">DSM 1231</strain>
    </source>
</reference>
<evidence type="ECO:0000256" key="4">
    <source>
        <dbReference type="RuleBase" id="RU000384"/>
    </source>
</evidence>
<evidence type="ECO:0000256" key="3">
    <source>
        <dbReference type="PROSITE-ProRule" id="PRU01331"/>
    </source>
</evidence>
<dbReference type="CDD" id="cd00093">
    <property type="entry name" value="HTH_XRE"/>
    <property type="match status" value="1"/>
</dbReference>
<dbReference type="SMART" id="SM00530">
    <property type="entry name" value="HTH_XRE"/>
    <property type="match status" value="1"/>
</dbReference>
<keyword evidence="2" id="KW-0436">Ligase</keyword>
<evidence type="ECO:0000256" key="1">
    <source>
        <dbReference type="ARBA" id="ARBA00001946"/>
    </source>
</evidence>
<dbReference type="Gene3D" id="3.30.590.10">
    <property type="entry name" value="Glutamine synthetase/guanido kinase, catalytic domain"/>
    <property type="match status" value="1"/>
</dbReference>
<dbReference type="Pfam" id="PF00120">
    <property type="entry name" value="Gln-synt_C"/>
    <property type="match status" value="1"/>
</dbReference>
<dbReference type="InterPro" id="IPR036651">
    <property type="entry name" value="Gln_synt_N_sf"/>
</dbReference>
<comment type="cofactor">
    <cofactor evidence="1">
        <name>Mg(2+)</name>
        <dbReference type="ChEBI" id="CHEBI:18420"/>
    </cofactor>
</comment>
<name>A0A317DVJ2_9PROT</name>
<sequence length="535" mass="58369">MPVLVPRGYPWGTVKIADVLARERLTLTEFARRAGVSVAAMSRYASGQQIPRPDAMRRLAEASNGLVGPSDFYAPAGQGHDHPDPAMAARHFLDSHPEVRHIDLVIADTNGVCRGKRASRAEAVEVIDHGLKLVGSLFGLDIHGENVEETGLGMETGDRDQIAVPVDGRILPMPWVGPDAAQMLLTLLSEEGEPFFADPRQVLSGIVGQFREIGLNPVVACELEFYLIDRSRTELGGPQPVASPFSGRRDWSTQVLSLDEMDAHRQVLADITAAMEAQGVPVTGALSEYAPGQFEINTHHVADAATACDHAILFKRTVRSVARRHGIDATFMAKPYGGISGSGLHVHVSLADDKGRNAFAPGQPQADERLRHAVGGLMRAMAESMAVFAPNANSFRRFQLGSYAPVAPTWGFENRTVSLRVPGGDARARRVEHRVCGADANPYLAVAAILGAMHCGLTERLDPGPPIEGNAYDLVAPSLPRHWSNALDAYDDGTVLPRYFGERYHQHYGRLRRAEFERYQAEVNPLDHAWYLDRL</sequence>
<dbReference type="InterPro" id="IPR014746">
    <property type="entry name" value="Gln_synth/guanido_kin_cat_dom"/>
</dbReference>
<dbReference type="SMART" id="SM01230">
    <property type="entry name" value="Gln-synt_C"/>
    <property type="match status" value="1"/>
</dbReference>
<proteinExistence type="inferred from homology"/>
<dbReference type="GO" id="GO:0006542">
    <property type="term" value="P:glutamine biosynthetic process"/>
    <property type="evidence" value="ECO:0007669"/>
    <property type="project" value="InterPro"/>
</dbReference>
<evidence type="ECO:0000313" key="8">
    <source>
        <dbReference type="Proteomes" id="UP000246077"/>
    </source>
</evidence>
<dbReference type="EMBL" id="QGLF01000007">
    <property type="protein sequence ID" value="PWR17990.1"/>
    <property type="molecule type" value="Genomic_DNA"/>
</dbReference>
<evidence type="ECO:0000313" key="7">
    <source>
        <dbReference type="EMBL" id="PWR17990.1"/>
    </source>
</evidence>
<feature type="domain" description="GS catalytic" evidence="6">
    <location>
        <begin position="199"/>
        <end position="535"/>
    </location>
</feature>
<dbReference type="SUPFAM" id="SSF54368">
    <property type="entry name" value="Glutamine synthetase, N-terminal domain"/>
    <property type="match status" value="1"/>
</dbReference>
<accession>A0A317DVJ2</accession>
<dbReference type="InterPro" id="IPR008146">
    <property type="entry name" value="Gln_synth_cat_dom"/>
</dbReference>
<dbReference type="SUPFAM" id="SSF47413">
    <property type="entry name" value="lambda repressor-like DNA-binding domains"/>
    <property type="match status" value="1"/>
</dbReference>
<protein>
    <submittedName>
        <fullName evidence="7">Glutamine synthetase</fullName>
    </submittedName>
</protein>
<feature type="domain" description="HTH cro/C1-type" evidence="5">
    <location>
        <begin position="16"/>
        <end position="62"/>
    </location>
</feature>
<comment type="caution">
    <text evidence="7">The sequence shown here is derived from an EMBL/GenBank/DDBJ whole genome shotgun (WGS) entry which is preliminary data.</text>
</comment>
<dbReference type="Pfam" id="PF13560">
    <property type="entry name" value="HTH_31"/>
    <property type="match status" value="1"/>
</dbReference>
<dbReference type="OrthoDB" id="9807095at2"/>
<keyword evidence="8" id="KW-1185">Reference proteome</keyword>
<dbReference type="GO" id="GO:0003677">
    <property type="term" value="F:DNA binding"/>
    <property type="evidence" value="ECO:0007669"/>
    <property type="project" value="InterPro"/>
</dbReference>
<gene>
    <name evidence="7" type="ORF">DKG75_20835</name>
</gene>
<comment type="similarity">
    <text evidence="3 4">Belongs to the glutamine synthetase family.</text>
</comment>
<dbReference type="Gene3D" id="1.10.260.40">
    <property type="entry name" value="lambda repressor-like DNA-binding domains"/>
    <property type="match status" value="1"/>
</dbReference>
<dbReference type="PROSITE" id="PS50943">
    <property type="entry name" value="HTH_CROC1"/>
    <property type="match status" value="1"/>
</dbReference>
<dbReference type="PANTHER" id="PTHR43785">
    <property type="entry name" value="GAMMA-GLUTAMYLPUTRESCINE SYNTHETASE"/>
    <property type="match status" value="1"/>
</dbReference>
<dbReference type="AlphaFoldDB" id="A0A317DVJ2"/>
<evidence type="ECO:0000259" key="5">
    <source>
        <dbReference type="PROSITE" id="PS50943"/>
    </source>
</evidence>
<dbReference type="SUPFAM" id="SSF55931">
    <property type="entry name" value="Glutamine synthetase/guanido kinase"/>
    <property type="match status" value="1"/>
</dbReference>
<dbReference type="GO" id="GO:0004356">
    <property type="term" value="F:glutamine synthetase activity"/>
    <property type="evidence" value="ECO:0007669"/>
    <property type="project" value="InterPro"/>
</dbReference>
<evidence type="ECO:0000259" key="6">
    <source>
        <dbReference type="PROSITE" id="PS51987"/>
    </source>
</evidence>
<dbReference type="PROSITE" id="PS51987">
    <property type="entry name" value="GS_CATALYTIC"/>
    <property type="match status" value="1"/>
</dbReference>
<organism evidence="7 8">
    <name type="scientific">Zavarzinia compransoris</name>
    <dbReference type="NCBI Taxonomy" id="1264899"/>
    <lineage>
        <taxon>Bacteria</taxon>
        <taxon>Pseudomonadati</taxon>
        <taxon>Pseudomonadota</taxon>
        <taxon>Alphaproteobacteria</taxon>
        <taxon>Rhodospirillales</taxon>
        <taxon>Zavarziniaceae</taxon>
        <taxon>Zavarzinia</taxon>
    </lineage>
</organism>
<dbReference type="GO" id="GO:0006598">
    <property type="term" value="P:polyamine catabolic process"/>
    <property type="evidence" value="ECO:0007669"/>
    <property type="project" value="TreeGrafter"/>
</dbReference>
<dbReference type="InterPro" id="IPR001387">
    <property type="entry name" value="Cro/C1-type_HTH"/>
</dbReference>
<dbReference type="Proteomes" id="UP000246077">
    <property type="component" value="Unassembled WGS sequence"/>
</dbReference>
<evidence type="ECO:0000256" key="2">
    <source>
        <dbReference type="ARBA" id="ARBA00022598"/>
    </source>
</evidence>
<dbReference type="InterPro" id="IPR010982">
    <property type="entry name" value="Lambda_DNA-bd_dom_sf"/>
</dbReference>
<dbReference type="PANTHER" id="PTHR43785:SF12">
    <property type="entry name" value="TYPE-1 GLUTAMINE SYNTHETASE 2"/>
    <property type="match status" value="1"/>
</dbReference>